<organism evidence="12 13">
    <name type="scientific">Ladona fulva</name>
    <name type="common">Scarce chaser dragonfly</name>
    <name type="synonym">Libellula fulva</name>
    <dbReference type="NCBI Taxonomy" id="123851"/>
    <lineage>
        <taxon>Eukaryota</taxon>
        <taxon>Metazoa</taxon>
        <taxon>Ecdysozoa</taxon>
        <taxon>Arthropoda</taxon>
        <taxon>Hexapoda</taxon>
        <taxon>Insecta</taxon>
        <taxon>Pterygota</taxon>
        <taxon>Palaeoptera</taxon>
        <taxon>Odonata</taxon>
        <taxon>Epiprocta</taxon>
        <taxon>Anisoptera</taxon>
        <taxon>Libelluloidea</taxon>
        <taxon>Libellulidae</taxon>
        <taxon>Ladona</taxon>
    </lineage>
</organism>
<reference evidence="12" key="1">
    <citation type="submission" date="2013-04" db="EMBL/GenBank/DDBJ databases">
        <authorList>
            <person name="Qu J."/>
            <person name="Murali S.C."/>
            <person name="Bandaranaike D."/>
            <person name="Bellair M."/>
            <person name="Blankenburg K."/>
            <person name="Chao H."/>
            <person name="Dinh H."/>
            <person name="Doddapaneni H."/>
            <person name="Downs B."/>
            <person name="Dugan-Rocha S."/>
            <person name="Elkadiri S."/>
            <person name="Gnanaolivu R.D."/>
            <person name="Hernandez B."/>
            <person name="Javaid M."/>
            <person name="Jayaseelan J.C."/>
            <person name="Lee S."/>
            <person name="Li M."/>
            <person name="Ming W."/>
            <person name="Munidasa M."/>
            <person name="Muniz J."/>
            <person name="Nguyen L."/>
            <person name="Ongeri F."/>
            <person name="Osuji N."/>
            <person name="Pu L.-L."/>
            <person name="Puazo M."/>
            <person name="Qu C."/>
            <person name="Quiroz J."/>
            <person name="Raj R."/>
            <person name="Weissenberger G."/>
            <person name="Xin Y."/>
            <person name="Zou X."/>
            <person name="Han Y."/>
            <person name="Richards S."/>
            <person name="Worley K."/>
            <person name="Muzny D."/>
            <person name="Gibbs R."/>
        </authorList>
    </citation>
    <scope>NUCLEOTIDE SEQUENCE</scope>
    <source>
        <strain evidence="12">Sampled in the wild</strain>
    </source>
</reference>
<dbReference type="InterPro" id="IPR015943">
    <property type="entry name" value="WD40/YVTN_repeat-like_dom_sf"/>
</dbReference>
<dbReference type="InterPro" id="IPR011387">
    <property type="entry name" value="TIF2A"/>
</dbReference>
<accession>A0A8K0P2Y9</accession>
<dbReference type="GO" id="GO:0003743">
    <property type="term" value="F:translation initiation factor activity"/>
    <property type="evidence" value="ECO:0007669"/>
    <property type="project" value="UniProtKB-UniRule"/>
</dbReference>
<evidence type="ECO:0000313" key="12">
    <source>
        <dbReference type="EMBL" id="KAG8229144.1"/>
    </source>
</evidence>
<sequence>MASQTSPVPAVAIRGSTGISLNYGPPTYDLITTFTRDDSKTCKVMCFSPEGKYFAWSNGNVVKVVSTSTWKSVCEISHQKVSHLGFSPKGTYVLTWEPFMVTPSNPTGSDNLNIWKTESGELVHSFVQKKQEGWEPQWTLDEKVCARWVNNEVVFHEDGDFQKAVHKSRIGKTDVKFFIAIDFVQYSIWNFVVIGKQGQPSFGKLQQYGKFDANTLVASKSFFQADKVDMFWNNKGTNVLLMTSMEVDKTGASYYGKQALHSLSTKGETAMVMLSKEGPIHAVVWSPLGTEFCVIYGLMPSRTTLFNLKCESVFEFGTGARNSIYYSPSGSLLLLGGFGNLPGKVEMWDVRGSGKTPRKLVSKVDAPDTTLLQWSPDGVHFITATTAPRLRVGNGFKIWHFTGSLLYERPWNKLEELWEVVWQTFPPGSFQEQLVFKTVEGIQPSQPQASKQVYRPPTARGTTSNFRLHEDEEVPSGASKDGNVSKTALKLRKKREAKKAKKEMSAANGGETTPKAPTTSSVQLPLDIIAGDIANDPEKLKKIKNLKKKLEAIQKLKEQKESGKTLELNQLEKISKEAELVQELEDLIL</sequence>
<dbReference type="InterPro" id="IPR013979">
    <property type="entry name" value="TIF_beta_prop-like"/>
</dbReference>
<dbReference type="GO" id="GO:0022627">
    <property type="term" value="C:cytosolic small ribosomal subunit"/>
    <property type="evidence" value="ECO:0007669"/>
    <property type="project" value="TreeGrafter"/>
</dbReference>
<dbReference type="GO" id="GO:0006417">
    <property type="term" value="P:regulation of translation"/>
    <property type="evidence" value="ECO:0007669"/>
    <property type="project" value="UniProtKB-KW"/>
</dbReference>
<dbReference type="PANTHER" id="PTHR13227">
    <property type="entry name" value="EUKARYOTIC TRANSLATION INITIATION FACTOR 2A"/>
    <property type="match status" value="1"/>
</dbReference>
<evidence type="ECO:0000256" key="2">
    <source>
        <dbReference type="ARBA" id="ARBA00009573"/>
    </source>
</evidence>
<reference evidence="12" key="2">
    <citation type="submission" date="2017-10" db="EMBL/GenBank/DDBJ databases">
        <title>Ladona fulva Genome sequencing and assembly.</title>
        <authorList>
            <person name="Murali S."/>
            <person name="Richards S."/>
            <person name="Bandaranaike D."/>
            <person name="Bellair M."/>
            <person name="Blankenburg K."/>
            <person name="Chao H."/>
            <person name="Dinh H."/>
            <person name="Doddapaneni H."/>
            <person name="Dugan-Rocha S."/>
            <person name="Elkadiri S."/>
            <person name="Gnanaolivu R."/>
            <person name="Hernandez B."/>
            <person name="Skinner E."/>
            <person name="Javaid M."/>
            <person name="Lee S."/>
            <person name="Li M."/>
            <person name="Ming W."/>
            <person name="Munidasa M."/>
            <person name="Muniz J."/>
            <person name="Nguyen L."/>
            <person name="Hughes D."/>
            <person name="Osuji N."/>
            <person name="Pu L.-L."/>
            <person name="Puazo M."/>
            <person name="Qu C."/>
            <person name="Quiroz J."/>
            <person name="Raj R."/>
            <person name="Weissenberger G."/>
            <person name="Xin Y."/>
            <person name="Zou X."/>
            <person name="Han Y."/>
            <person name="Worley K."/>
            <person name="Muzny D."/>
            <person name="Gibbs R."/>
        </authorList>
    </citation>
    <scope>NUCLEOTIDE SEQUENCE</scope>
    <source>
        <strain evidence="12">Sampled in the wild</strain>
    </source>
</reference>
<dbReference type="Gene3D" id="2.130.10.10">
    <property type="entry name" value="YVTN repeat-like/Quinoprotein amine dehydrogenase"/>
    <property type="match status" value="2"/>
</dbReference>
<evidence type="ECO:0000256" key="9">
    <source>
        <dbReference type="PIRNR" id="PIRNR017222"/>
    </source>
</evidence>
<comment type="similarity">
    <text evidence="2 9">Belongs to the WD repeat EIF2A family.</text>
</comment>
<keyword evidence="6" id="KW-0677">Repeat</keyword>
<protein>
    <recommendedName>
        <fullName evidence="3 9">Eukaryotic translation initiation factor 2A</fullName>
        <shortName evidence="9">eIF-2A</shortName>
    </recommendedName>
</protein>
<dbReference type="GO" id="GO:0000049">
    <property type="term" value="F:tRNA binding"/>
    <property type="evidence" value="ECO:0007669"/>
    <property type="project" value="UniProtKB-UniRule"/>
</dbReference>
<evidence type="ECO:0000256" key="7">
    <source>
        <dbReference type="ARBA" id="ARBA00022845"/>
    </source>
</evidence>
<dbReference type="OrthoDB" id="2194683at2759"/>
<evidence type="ECO:0000256" key="1">
    <source>
        <dbReference type="ARBA" id="ARBA00003993"/>
    </source>
</evidence>
<feature type="region of interest" description="Disordered" evidence="10">
    <location>
        <begin position="442"/>
        <end position="520"/>
    </location>
</feature>
<dbReference type="GO" id="GO:0003729">
    <property type="term" value="F:mRNA binding"/>
    <property type="evidence" value="ECO:0007669"/>
    <property type="project" value="TreeGrafter"/>
</dbReference>
<dbReference type="SUPFAM" id="SSF82171">
    <property type="entry name" value="DPP6 N-terminal domain-like"/>
    <property type="match status" value="1"/>
</dbReference>
<dbReference type="GO" id="GO:0043022">
    <property type="term" value="F:ribosome binding"/>
    <property type="evidence" value="ECO:0007669"/>
    <property type="project" value="UniProtKB-UniRule"/>
</dbReference>
<keyword evidence="5" id="KW-0853">WD repeat</keyword>
<keyword evidence="13" id="KW-1185">Reference proteome</keyword>
<evidence type="ECO:0000256" key="3">
    <source>
        <dbReference type="ARBA" id="ARBA00013819"/>
    </source>
</evidence>
<evidence type="ECO:0000256" key="6">
    <source>
        <dbReference type="ARBA" id="ARBA00022737"/>
    </source>
</evidence>
<keyword evidence="7 9" id="KW-0810">Translation regulation</keyword>
<dbReference type="Proteomes" id="UP000792457">
    <property type="component" value="Unassembled WGS sequence"/>
</dbReference>
<evidence type="ECO:0000313" key="13">
    <source>
        <dbReference type="Proteomes" id="UP000792457"/>
    </source>
</evidence>
<name>A0A8K0P2Y9_LADFU</name>
<dbReference type="Pfam" id="PF08662">
    <property type="entry name" value="eIF2A"/>
    <property type="match status" value="1"/>
</dbReference>
<dbReference type="PIRSF" id="PIRSF017222">
    <property type="entry name" value="eIF2A"/>
    <property type="match status" value="1"/>
</dbReference>
<feature type="domain" description="Translation initiation factor beta propellor-like" evidence="11">
    <location>
        <begin position="220"/>
        <end position="418"/>
    </location>
</feature>
<evidence type="ECO:0000256" key="10">
    <source>
        <dbReference type="SAM" id="MobiDB-lite"/>
    </source>
</evidence>
<gene>
    <name evidence="12" type="ORF">J437_LFUL009213</name>
</gene>
<evidence type="ECO:0000259" key="11">
    <source>
        <dbReference type="Pfam" id="PF08662"/>
    </source>
</evidence>
<evidence type="ECO:0000256" key="5">
    <source>
        <dbReference type="ARBA" id="ARBA00022574"/>
    </source>
</evidence>
<keyword evidence="8 9" id="KW-0648">Protein biosynthesis</keyword>
<proteinExistence type="inferred from homology"/>
<dbReference type="EMBL" id="KZ308413">
    <property type="protein sequence ID" value="KAG8229144.1"/>
    <property type="molecule type" value="Genomic_DNA"/>
</dbReference>
<comment type="function">
    <text evidence="1 9">Functions in the early steps of protein synthesis of a small number of specific mRNAs. Acts by directing the binding of methionyl-tRNAi to 40S ribosomal subunits. In contrast to the eIF-2 complex, it binds methionyl-tRNAi to 40S subunits in a codon-dependent manner, whereas the eIF-2 complex binds methionyl-tRNAi to 40S subunits in a GTP-dependent manner.</text>
</comment>
<keyword evidence="4 9" id="KW-0396">Initiation factor</keyword>
<feature type="compositionally biased region" description="Basic residues" evidence="10">
    <location>
        <begin position="489"/>
        <end position="501"/>
    </location>
</feature>
<dbReference type="PANTHER" id="PTHR13227:SF0">
    <property type="entry name" value="EUKARYOTIC TRANSLATION INITIATION FACTOR 2A"/>
    <property type="match status" value="1"/>
</dbReference>
<dbReference type="AlphaFoldDB" id="A0A8K0P2Y9"/>
<comment type="caution">
    <text evidence="12">The sequence shown here is derived from an EMBL/GenBank/DDBJ whole genome shotgun (WGS) entry which is preliminary data.</text>
</comment>
<evidence type="ECO:0000256" key="8">
    <source>
        <dbReference type="ARBA" id="ARBA00022917"/>
    </source>
</evidence>
<evidence type="ECO:0000256" key="4">
    <source>
        <dbReference type="ARBA" id="ARBA00022540"/>
    </source>
</evidence>